<dbReference type="Pfam" id="PF01925">
    <property type="entry name" value="TauE"/>
    <property type="match status" value="1"/>
</dbReference>
<evidence type="ECO:0000256" key="7">
    <source>
        <dbReference type="ARBA" id="ARBA00023136"/>
    </source>
</evidence>
<dbReference type="PANTHER" id="PTHR30269">
    <property type="entry name" value="TRANSMEMBRANE PROTEIN YFCA"/>
    <property type="match status" value="1"/>
</dbReference>
<evidence type="ECO:0000313" key="10">
    <source>
        <dbReference type="EMBL" id="MDG3494734.1"/>
    </source>
</evidence>
<protein>
    <recommendedName>
        <fullName evidence="8">Probable membrane transporter protein</fullName>
    </recommendedName>
</protein>
<feature type="transmembrane region" description="Helical" evidence="8">
    <location>
        <begin position="75"/>
        <end position="92"/>
    </location>
</feature>
<evidence type="ECO:0000256" key="4">
    <source>
        <dbReference type="ARBA" id="ARBA00022475"/>
    </source>
</evidence>
<feature type="region of interest" description="Disordered" evidence="9">
    <location>
        <begin position="124"/>
        <end position="144"/>
    </location>
</feature>
<dbReference type="InterPro" id="IPR052017">
    <property type="entry name" value="TSUP"/>
</dbReference>
<keyword evidence="4 8" id="KW-1003">Cell membrane</keyword>
<dbReference type="AlphaFoldDB" id="A0A9X4M8C7"/>
<feature type="transmembrane region" description="Helical" evidence="8">
    <location>
        <begin position="7"/>
        <end position="25"/>
    </location>
</feature>
<dbReference type="EMBL" id="VBTY01000061">
    <property type="protein sequence ID" value="MDG3494734.1"/>
    <property type="molecule type" value="Genomic_DNA"/>
</dbReference>
<accession>A0A9X4M8C7</accession>
<feature type="transmembrane region" description="Helical" evidence="8">
    <location>
        <begin position="264"/>
        <end position="281"/>
    </location>
</feature>
<dbReference type="GO" id="GO:0005886">
    <property type="term" value="C:plasma membrane"/>
    <property type="evidence" value="ECO:0007669"/>
    <property type="project" value="UniProtKB-SubCell"/>
</dbReference>
<evidence type="ECO:0000256" key="1">
    <source>
        <dbReference type="ARBA" id="ARBA00004651"/>
    </source>
</evidence>
<keyword evidence="5 8" id="KW-0812">Transmembrane</keyword>
<gene>
    <name evidence="10" type="ORF">FEV09_09190</name>
</gene>
<keyword evidence="3" id="KW-0813">Transport</keyword>
<comment type="caution">
    <text evidence="10">The sequence shown here is derived from an EMBL/GenBank/DDBJ whole genome shotgun (WGS) entry which is preliminary data.</text>
</comment>
<reference evidence="10" key="1">
    <citation type="submission" date="2019-05" db="EMBL/GenBank/DDBJ databases">
        <title>Whole genome sequencing of Pseudanabaena catenata USMAC16.</title>
        <authorList>
            <person name="Khan Z."/>
            <person name="Omar W.M."/>
            <person name="Convey P."/>
            <person name="Merican F."/>
            <person name="Najimudin N."/>
        </authorList>
    </citation>
    <scope>NUCLEOTIDE SEQUENCE</scope>
    <source>
        <strain evidence="10">USMAC16</strain>
    </source>
</reference>
<evidence type="ECO:0000256" key="2">
    <source>
        <dbReference type="ARBA" id="ARBA00009142"/>
    </source>
</evidence>
<evidence type="ECO:0000256" key="3">
    <source>
        <dbReference type="ARBA" id="ARBA00022448"/>
    </source>
</evidence>
<keyword evidence="6 8" id="KW-1133">Transmembrane helix</keyword>
<evidence type="ECO:0000313" key="11">
    <source>
        <dbReference type="Proteomes" id="UP001152872"/>
    </source>
</evidence>
<dbReference type="PANTHER" id="PTHR30269:SF37">
    <property type="entry name" value="MEMBRANE TRANSPORTER PROTEIN"/>
    <property type="match status" value="1"/>
</dbReference>
<organism evidence="10 11">
    <name type="scientific">Pseudanabaena catenata USMAC16</name>
    <dbReference type="NCBI Taxonomy" id="1855837"/>
    <lineage>
        <taxon>Bacteria</taxon>
        <taxon>Bacillati</taxon>
        <taxon>Cyanobacteriota</taxon>
        <taxon>Cyanophyceae</taxon>
        <taxon>Pseudanabaenales</taxon>
        <taxon>Pseudanabaenaceae</taxon>
        <taxon>Pseudanabaena</taxon>
    </lineage>
</organism>
<feature type="transmembrane region" description="Helical" evidence="8">
    <location>
        <begin position="98"/>
        <end position="116"/>
    </location>
</feature>
<feature type="region of interest" description="Disordered" evidence="9">
    <location>
        <begin position="158"/>
        <end position="186"/>
    </location>
</feature>
<dbReference type="InterPro" id="IPR002781">
    <property type="entry name" value="TM_pro_TauE-like"/>
</dbReference>
<feature type="transmembrane region" description="Helical" evidence="8">
    <location>
        <begin position="31"/>
        <end position="55"/>
    </location>
</feature>
<dbReference type="Proteomes" id="UP001152872">
    <property type="component" value="Unassembled WGS sequence"/>
</dbReference>
<evidence type="ECO:0000256" key="6">
    <source>
        <dbReference type="ARBA" id="ARBA00022989"/>
    </source>
</evidence>
<keyword evidence="7 8" id="KW-0472">Membrane</keyword>
<feature type="transmembrane region" description="Helical" evidence="8">
    <location>
        <begin position="293"/>
        <end position="310"/>
    </location>
</feature>
<feature type="compositionally biased region" description="Polar residues" evidence="9">
    <location>
        <begin position="167"/>
        <end position="184"/>
    </location>
</feature>
<evidence type="ECO:0000256" key="9">
    <source>
        <dbReference type="SAM" id="MobiDB-lite"/>
    </source>
</evidence>
<sequence>MSEIMPTIYLSIVSFFAWIVSTLAGGGSPFVLIPLVNLLMGAASVPPVITIGMFFGNAHRVFLFWRDIDWKLTAWYAPGAVLGAILGAYTFTRIHIDGLQIVIGIFLLISAVLFELEKSPDTKKIANPASQPDVNNLDSDNLDSDNLETKLTALAIGSEETRDSQENNESGANEITNANQTETQGKLPKPKFKLAAWHIMPAGFLKAYVSGLVGTTGPVLNPFYLRYGLLKEQMIATKAAHMTIIHVFKLITYGLLAALSQEQAIAGLAIGLAAIPANLVGKYILSRMSSQQFRQIVLVFMAVGGIWMLWGQRNLFLN</sequence>
<dbReference type="RefSeq" id="WP_009626823.1">
    <property type="nucleotide sequence ID" value="NZ_VBTY01000061.1"/>
</dbReference>
<name>A0A9X4M8C7_9CYAN</name>
<comment type="similarity">
    <text evidence="2 8">Belongs to the 4-toluene sulfonate uptake permease (TSUP) (TC 2.A.102) family.</text>
</comment>
<proteinExistence type="inferred from homology"/>
<evidence type="ECO:0000256" key="8">
    <source>
        <dbReference type="RuleBase" id="RU363041"/>
    </source>
</evidence>
<comment type="subcellular location">
    <subcellularLocation>
        <location evidence="1 8">Cell membrane</location>
        <topology evidence="1 8">Multi-pass membrane protein</topology>
    </subcellularLocation>
</comment>
<evidence type="ECO:0000256" key="5">
    <source>
        <dbReference type="ARBA" id="ARBA00022692"/>
    </source>
</evidence>
<keyword evidence="11" id="KW-1185">Reference proteome</keyword>